<accession>A0AB39HNL9</accession>
<evidence type="ECO:0000256" key="2">
    <source>
        <dbReference type="SAM" id="Phobius"/>
    </source>
</evidence>
<evidence type="ECO:0000313" key="4">
    <source>
        <dbReference type="EMBL" id="XDK33542.1"/>
    </source>
</evidence>
<feature type="domain" description="PASTA" evidence="3">
    <location>
        <begin position="265"/>
        <end position="331"/>
    </location>
</feature>
<keyword evidence="2" id="KW-1133">Transmembrane helix</keyword>
<dbReference type="Pfam" id="PF03793">
    <property type="entry name" value="PASTA"/>
    <property type="match status" value="3"/>
</dbReference>
<dbReference type="CDD" id="cd06577">
    <property type="entry name" value="PASTA_pknB"/>
    <property type="match status" value="3"/>
</dbReference>
<feature type="compositionally biased region" description="Polar residues" evidence="1">
    <location>
        <begin position="60"/>
        <end position="74"/>
    </location>
</feature>
<dbReference type="SMART" id="SM00740">
    <property type="entry name" value="PASTA"/>
    <property type="match status" value="3"/>
</dbReference>
<feature type="region of interest" description="Disordered" evidence="1">
    <location>
        <begin position="467"/>
        <end position="500"/>
    </location>
</feature>
<sequence>MSDFLSKFNKDNYDDMVDEKGQKDQKDVQENNVEKQQEEQLELNQAEYEETEEQVDLSPKQDTSTNTSPLVSSRSTRRQDSEEEVEIDLDYRKKKKQKMIILIAGSVVAAIFLFFIYHMLVHVKLENFVDRPVSEVRAWATENDVEVELEQEYSMEHDANEVILQSVSEGDKIRKGKTLTITSSLGADPDETLPLPEFSEMNQEEARVWIDENKAENLQMVTEFSDDIEEGSFIKLTIKNSDIDPSEYTRKDSAAVYYSKGKEVFEKNITIPDFVGQPKEEVEKWVETNEIEMTYEEADSDSVEAGNIISQSEAAEGKIAKRDKMTVVVSAGKAIVVPNFTELTPDEAAMNYPDLNVTVKQRFHGEVAYGTMISQSVDAGTKLLESDDKNVTVTYSQGRPYLQDFRGQSEGDLPRLFYEQYKSKGADINYIVKYVDSDEIKGTVVGMGNFNEFVAMKYTVEIRISNNKYAPPNPPDFSEEGGDIYPEPDDEEIPEEVPEK</sequence>
<dbReference type="PROSITE" id="PS51178">
    <property type="entry name" value="PASTA"/>
    <property type="match status" value="2"/>
</dbReference>
<name>A0AB39HNL9_9BACI</name>
<feature type="domain" description="PASTA" evidence="3">
    <location>
        <begin position="332"/>
        <end position="397"/>
    </location>
</feature>
<evidence type="ECO:0000259" key="3">
    <source>
        <dbReference type="PROSITE" id="PS51178"/>
    </source>
</evidence>
<proteinExistence type="predicted"/>
<feature type="transmembrane region" description="Helical" evidence="2">
    <location>
        <begin position="99"/>
        <end position="120"/>
    </location>
</feature>
<protein>
    <submittedName>
        <fullName evidence="4">PASTA domain-containing protein</fullName>
    </submittedName>
</protein>
<evidence type="ECO:0000256" key="1">
    <source>
        <dbReference type="SAM" id="MobiDB-lite"/>
    </source>
</evidence>
<dbReference type="Gene3D" id="3.30.10.20">
    <property type="match status" value="3"/>
</dbReference>
<dbReference type="EMBL" id="CP162599">
    <property type="protein sequence ID" value="XDK33542.1"/>
    <property type="molecule type" value="Genomic_DNA"/>
</dbReference>
<feature type="compositionally biased region" description="Basic and acidic residues" evidence="1">
    <location>
        <begin position="8"/>
        <end position="38"/>
    </location>
</feature>
<keyword evidence="2" id="KW-0812">Transmembrane</keyword>
<dbReference type="RefSeq" id="WP_368654220.1">
    <property type="nucleotide sequence ID" value="NZ_CP162599.1"/>
</dbReference>
<dbReference type="AlphaFoldDB" id="A0AB39HNL9"/>
<organism evidence="4">
    <name type="scientific">Ornithinibacillus sp. 4-3</name>
    <dbReference type="NCBI Taxonomy" id="3231488"/>
    <lineage>
        <taxon>Bacteria</taxon>
        <taxon>Bacillati</taxon>
        <taxon>Bacillota</taxon>
        <taxon>Bacilli</taxon>
        <taxon>Bacillales</taxon>
        <taxon>Bacillaceae</taxon>
        <taxon>Ornithinibacillus</taxon>
    </lineage>
</organism>
<keyword evidence="2" id="KW-0472">Membrane</keyword>
<dbReference type="InterPro" id="IPR005543">
    <property type="entry name" value="PASTA_dom"/>
</dbReference>
<feature type="compositionally biased region" description="Acidic residues" evidence="1">
    <location>
        <begin position="477"/>
        <end position="500"/>
    </location>
</feature>
<gene>
    <name evidence="4" type="ORF">AB4Y30_04065</name>
</gene>
<reference evidence="4" key="1">
    <citation type="submission" date="2024-07" db="EMBL/GenBank/DDBJ databases">
        <title>Halotolerant mesophilic bacterium Ornithinibacillus sp. 4-3, sp. nov., isolated from soil.</title>
        <authorList>
            <person name="Sidarenka A.V."/>
            <person name="Guliayeva D.E."/>
            <person name="Leanovich S.I."/>
            <person name="Hileuskaya K.S."/>
            <person name="Akhremchuk A.E."/>
            <person name="Sikolenko M.A."/>
            <person name="Valentovich L.N."/>
        </authorList>
    </citation>
    <scope>NUCLEOTIDE SEQUENCE</scope>
    <source>
        <strain evidence="4">4-3</strain>
    </source>
</reference>
<feature type="region of interest" description="Disordered" evidence="1">
    <location>
        <begin position="1"/>
        <end position="83"/>
    </location>
</feature>